<keyword evidence="1" id="KW-0488">Methylation</keyword>
<dbReference type="GO" id="GO:0046872">
    <property type="term" value="F:metal ion binding"/>
    <property type="evidence" value="ECO:0007669"/>
    <property type="project" value="UniProtKB-KW"/>
</dbReference>
<protein>
    <recommendedName>
        <fullName evidence="8">HMA domain-containing protein</fullName>
    </recommendedName>
</protein>
<feature type="compositionally biased region" description="Gly residues" evidence="5">
    <location>
        <begin position="193"/>
        <end position="203"/>
    </location>
</feature>
<feature type="compositionally biased region" description="Basic and acidic residues" evidence="5">
    <location>
        <begin position="140"/>
        <end position="165"/>
    </location>
</feature>
<evidence type="ECO:0000313" key="6">
    <source>
        <dbReference type="EMBL" id="URD87062.1"/>
    </source>
</evidence>
<accession>A0A9E7JMS1</accession>
<evidence type="ECO:0000256" key="5">
    <source>
        <dbReference type="SAM" id="MobiDB-lite"/>
    </source>
</evidence>
<feature type="compositionally biased region" description="Polar residues" evidence="5">
    <location>
        <begin position="126"/>
        <end position="135"/>
    </location>
</feature>
<dbReference type="AlphaFoldDB" id="A0A9E7JMS1"/>
<dbReference type="PANTHER" id="PTHR45868">
    <property type="entry name" value="HEAVY METAL-ASSOCIATED ISOPRENYLATED PLANT PROTEIN 33-RELATED"/>
    <property type="match status" value="1"/>
</dbReference>
<dbReference type="InterPro" id="IPR006121">
    <property type="entry name" value="HMA_dom"/>
</dbReference>
<comment type="similarity">
    <text evidence="4">Belongs to the HIPP family.</text>
</comment>
<keyword evidence="2" id="KW-0479">Metal-binding</keyword>
<evidence type="ECO:0000256" key="4">
    <source>
        <dbReference type="ARBA" id="ARBA00024045"/>
    </source>
</evidence>
<dbReference type="CDD" id="cd00371">
    <property type="entry name" value="HMA"/>
    <property type="match status" value="1"/>
</dbReference>
<evidence type="ECO:0008006" key="8">
    <source>
        <dbReference type="Google" id="ProtNLM"/>
    </source>
</evidence>
<dbReference type="Gene3D" id="3.30.70.100">
    <property type="match status" value="1"/>
</dbReference>
<dbReference type="PANTHER" id="PTHR45868:SF80">
    <property type="entry name" value="F15K9.8-RELATED"/>
    <property type="match status" value="1"/>
</dbReference>
<dbReference type="EMBL" id="CP097504">
    <property type="protein sequence ID" value="URD87062.1"/>
    <property type="molecule type" value="Genomic_DNA"/>
</dbReference>
<keyword evidence="7" id="KW-1185">Reference proteome</keyword>
<keyword evidence="3" id="KW-0636">Prenylation</keyword>
<dbReference type="OrthoDB" id="1850776at2759"/>
<feature type="region of interest" description="Disordered" evidence="5">
    <location>
        <begin position="77"/>
        <end position="217"/>
    </location>
</feature>
<dbReference type="SUPFAM" id="SSF55008">
    <property type="entry name" value="HMA, heavy metal-associated domain"/>
    <property type="match status" value="1"/>
</dbReference>
<feature type="compositionally biased region" description="Basic residues" evidence="5">
    <location>
        <begin position="99"/>
        <end position="111"/>
    </location>
</feature>
<evidence type="ECO:0000256" key="3">
    <source>
        <dbReference type="ARBA" id="ARBA00023289"/>
    </source>
</evidence>
<proteinExistence type="inferred from homology"/>
<gene>
    <name evidence="6" type="ORF">MUK42_27139</name>
</gene>
<keyword evidence="3" id="KW-0449">Lipoprotein</keyword>
<evidence type="ECO:0000256" key="1">
    <source>
        <dbReference type="ARBA" id="ARBA00022481"/>
    </source>
</evidence>
<dbReference type="Proteomes" id="UP001055439">
    <property type="component" value="Chromosome 2"/>
</dbReference>
<evidence type="ECO:0000256" key="2">
    <source>
        <dbReference type="ARBA" id="ARBA00022723"/>
    </source>
</evidence>
<sequence length="288" mass="30296">MAAAEEGPEPLKYQTLALKVSTHCEGCKREVKRILNMEDMNMCSSGVYRISFGPQQHKVVVIGNVATETLVKKLTKSGKHAELWPEPLPDENAYGGGGGKKKKKKKKSKNKNKSDGKPNDPPEVPENNQSSSGDESSPEAPDKPEGESTKSDDKGPPPAREKPNGMEKAAATNAGGGKKKGKKSHNANSNNNSGGGGNPGGTGAPPQEFGKKAPGGLAIPPALNLPFYNTSQQPSYVVSYSSVHPSNNYSGAYHPAAPMQHGNCVYSTAAPGSCYIFSEENANACSVM</sequence>
<reference evidence="6" key="1">
    <citation type="submission" date="2022-05" db="EMBL/GenBank/DDBJ databases">
        <title>The Musa troglodytarum L. genome provides insights into the mechanism of non-climacteric behaviour and enrichment of carotenoids.</title>
        <authorList>
            <person name="Wang J."/>
        </authorList>
    </citation>
    <scope>NUCLEOTIDE SEQUENCE</scope>
    <source>
        <tissue evidence="6">Leaf</tissue>
    </source>
</reference>
<organism evidence="6 7">
    <name type="scientific">Musa troglodytarum</name>
    <name type="common">fe'i banana</name>
    <dbReference type="NCBI Taxonomy" id="320322"/>
    <lineage>
        <taxon>Eukaryota</taxon>
        <taxon>Viridiplantae</taxon>
        <taxon>Streptophyta</taxon>
        <taxon>Embryophyta</taxon>
        <taxon>Tracheophyta</taxon>
        <taxon>Spermatophyta</taxon>
        <taxon>Magnoliopsida</taxon>
        <taxon>Liliopsida</taxon>
        <taxon>Zingiberales</taxon>
        <taxon>Musaceae</taxon>
        <taxon>Musa</taxon>
    </lineage>
</organism>
<evidence type="ECO:0000313" key="7">
    <source>
        <dbReference type="Proteomes" id="UP001055439"/>
    </source>
</evidence>
<name>A0A9E7JMS1_9LILI</name>
<dbReference type="InterPro" id="IPR036163">
    <property type="entry name" value="HMA_dom_sf"/>
</dbReference>